<proteinExistence type="predicted"/>
<accession>A0A6J3LVZ5</accession>
<evidence type="ECO:0000313" key="3">
    <source>
        <dbReference type="Proteomes" id="UP000504637"/>
    </source>
</evidence>
<keyword evidence="3" id="KW-1185">Reference proteome</keyword>
<dbReference type="Proteomes" id="UP000504637">
    <property type="component" value="Unplaced"/>
</dbReference>
<gene>
    <name evidence="4" type="ORF">K489DRAFT_383501</name>
</gene>
<sequence>MDVRLDSPRSPNWHWAAHSDERSEDGLTKHNAIARLMIPSEERAHPWAKDHLHVSSTQQGLPMGLRGTGVWNVPLLRYWDSDSGSIPHPDTRRMLARDSTIRLDTYEIRKETLQSHLYPTIKKATPYISFSSCAGFVHLDMKRREKDGKHQRLTLIDPQTRLRLQLPILKFVDEFKHYKLYNPSRADVTTGHWMCLWEVTPEEVVWTWNWDELKDNPEWYWDVVEPALRTFQATGRRPGEPEVQ</sequence>
<feature type="region of interest" description="Disordered" evidence="1">
    <location>
        <begin position="1"/>
        <end position="21"/>
    </location>
</feature>
<dbReference type="InterPro" id="IPR056009">
    <property type="entry name" value="DUF7587"/>
</dbReference>
<evidence type="ECO:0000256" key="1">
    <source>
        <dbReference type="SAM" id="MobiDB-lite"/>
    </source>
</evidence>
<evidence type="ECO:0000259" key="2">
    <source>
        <dbReference type="Pfam" id="PF24494"/>
    </source>
</evidence>
<name>A0A6J3LVZ5_9PEZI</name>
<protein>
    <recommendedName>
        <fullName evidence="2">DUF7587 domain-containing protein</fullName>
    </recommendedName>
</protein>
<dbReference type="OrthoDB" id="3483554at2759"/>
<dbReference type="AlphaFoldDB" id="A0A6J3LVZ5"/>
<reference evidence="4" key="3">
    <citation type="submission" date="2025-08" db="UniProtKB">
        <authorList>
            <consortium name="RefSeq"/>
        </authorList>
    </citation>
    <scope>IDENTIFICATION</scope>
    <source>
        <strain evidence="4">CBS 342.82</strain>
    </source>
</reference>
<dbReference type="GeneID" id="54363417"/>
<reference evidence="4" key="1">
    <citation type="submission" date="2020-01" db="EMBL/GenBank/DDBJ databases">
        <authorList>
            <consortium name="DOE Joint Genome Institute"/>
            <person name="Haridas S."/>
            <person name="Albert R."/>
            <person name="Binder M."/>
            <person name="Bloem J."/>
            <person name="Labutti K."/>
            <person name="Salamov A."/>
            <person name="Andreopoulos B."/>
            <person name="Baker S.E."/>
            <person name="Barry K."/>
            <person name="Bills G."/>
            <person name="Bluhm B.H."/>
            <person name="Cannon C."/>
            <person name="Castanera R."/>
            <person name="Culley D.E."/>
            <person name="Daum C."/>
            <person name="Ezra D."/>
            <person name="Gonzalez J.B."/>
            <person name="Henrissat B."/>
            <person name="Kuo A."/>
            <person name="Liang C."/>
            <person name="Lipzen A."/>
            <person name="Lutzoni F."/>
            <person name="Magnuson J."/>
            <person name="Mondo S."/>
            <person name="Nolan M."/>
            <person name="Ohm R."/>
            <person name="Pangilinan J."/>
            <person name="Park H.-J."/>
            <person name="Ramirez L."/>
            <person name="Alfaro M."/>
            <person name="Sun H."/>
            <person name="Tritt A."/>
            <person name="Yoshinaga Y."/>
            <person name="Zwiers L.-H."/>
            <person name="Turgeon B.G."/>
            <person name="Goodwin S.B."/>
            <person name="Spatafora J.W."/>
            <person name="Crous P.W."/>
            <person name="Grigoriev I.V."/>
        </authorList>
    </citation>
    <scope>NUCLEOTIDE SEQUENCE</scope>
    <source>
        <strain evidence="4">CBS 342.82</strain>
    </source>
</reference>
<feature type="domain" description="DUF7587" evidence="2">
    <location>
        <begin position="76"/>
        <end position="213"/>
    </location>
</feature>
<dbReference type="RefSeq" id="XP_033456982.1">
    <property type="nucleotide sequence ID" value="XM_033605617.1"/>
</dbReference>
<dbReference type="Pfam" id="PF24494">
    <property type="entry name" value="DUF7587"/>
    <property type="match status" value="1"/>
</dbReference>
<evidence type="ECO:0000313" key="4">
    <source>
        <dbReference type="RefSeq" id="XP_033456982.1"/>
    </source>
</evidence>
<reference evidence="4" key="2">
    <citation type="submission" date="2020-04" db="EMBL/GenBank/DDBJ databases">
        <authorList>
            <consortium name="NCBI Genome Project"/>
        </authorList>
    </citation>
    <scope>NUCLEOTIDE SEQUENCE</scope>
    <source>
        <strain evidence="4">CBS 342.82</strain>
    </source>
</reference>
<organism evidence="4">
    <name type="scientific">Dissoconium aciculare CBS 342.82</name>
    <dbReference type="NCBI Taxonomy" id="1314786"/>
    <lineage>
        <taxon>Eukaryota</taxon>
        <taxon>Fungi</taxon>
        <taxon>Dikarya</taxon>
        <taxon>Ascomycota</taxon>
        <taxon>Pezizomycotina</taxon>
        <taxon>Dothideomycetes</taxon>
        <taxon>Dothideomycetidae</taxon>
        <taxon>Mycosphaerellales</taxon>
        <taxon>Dissoconiaceae</taxon>
        <taxon>Dissoconium</taxon>
    </lineage>
</organism>